<feature type="transmembrane region" description="Helical" evidence="8">
    <location>
        <begin position="594"/>
        <end position="612"/>
    </location>
</feature>
<keyword evidence="3" id="KW-1003">Cell membrane</keyword>
<keyword evidence="6 8" id="KW-0472">Membrane</keyword>
<evidence type="ECO:0000256" key="4">
    <source>
        <dbReference type="ARBA" id="ARBA00022692"/>
    </source>
</evidence>
<evidence type="ECO:0000256" key="1">
    <source>
        <dbReference type="ARBA" id="ARBA00004651"/>
    </source>
</evidence>
<dbReference type="PANTHER" id="PTHR33406">
    <property type="entry name" value="MEMBRANE PROTEIN MJ1562-RELATED"/>
    <property type="match status" value="1"/>
</dbReference>
<organism evidence="10 11">
    <name type="scientific">Streptomyces tamarix</name>
    <dbReference type="NCBI Taxonomy" id="3078565"/>
    <lineage>
        <taxon>Bacteria</taxon>
        <taxon>Bacillati</taxon>
        <taxon>Actinomycetota</taxon>
        <taxon>Actinomycetes</taxon>
        <taxon>Kitasatosporales</taxon>
        <taxon>Streptomycetaceae</taxon>
        <taxon>Streptomyces</taxon>
    </lineage>
</organism>
<feature type="region of interest" description="Disordered" evidence="7">
    <location>
        <begin position="752"/>
        <end position="780"/>
    </location>
</feature>
<keyword evidence="11" id="KW-1185">Reference proteome</keyword>
<feature type="transmembrane region" description="Helical" evidence="8">
    <location>
        <begin position="334"/>
        <end position="356"/>
    </location>
</feature>
<feature type="transmembrane region" description="Helical" evidence="8">
    <location>
        <begin position="565"/>
        <end position="582"/>
    </location>
</feature>
<dbReference type="Gene3D" id="1.20.1640.10">
    <property type="entry name" value="Multidrug efflux transporter AcrB transmembrane domain"/>
    <property type="match status" value="2"/>
</dbReference>
<dbReference type="Pfam" id="PF03176">
    <property type="entry name" value="MMPL"/>
    <property type="match status" value="2"/>
</dbReference>
<feature type="transmembrane region" description="Helical" evidence="8">
    <location>
        <begin position="223"/>
        <end position="244"/>
    </location>
</feature>
<evidence type="ECO:0000313" key="11">
    <source>
        <dbReference type="Proteomes" id="UP001250181"/>
    </source>
</evidence>
<evidence type="ECO:0000256" key="5">
    <source>
        <dbReference type="ARBA" id="ARBA00022989"/>
    </source>
</evidence>
<keyword evidence="4 8" id="KW-0812">Transmembrane</keyword>
<evidence type="ECO:0000313" key="10">
    <source>
        <dbReference type="EMBL" id="MDT9681212.1"/>
    </source>
</evidence>
<evidence type="ECO:0000256" key="3">
    <source>
        <dbReference type="ARBA" id="ARBA00022475"/>
    </source>
</evidence>
<feature type="transmembrane region" description="Helical" evidence="8">
    <location>
        <begin position="301"/>
        <end position="322"/>
    </location>
</feature>
<proteinExistence type="inferred from homology"/>
<sequence length="780" mass="81501">MRRNSEAGGGGAGCGGKRGPEAGALWSARLAAAVTRWRVAVLVAAAVAAVGAGWFGYPVHERLSASGQVPAAAEAVRAEKALDEEFGGAGANVVLVARVAEGSVDDPRAVAAGNRLARSAARDPSVRRVVSYWPDRRRELRSADGRSALVLVRLRGEEARAARTAGRLLPELTGGHGVLTVSANGDAAVQAEVMRQAGRDQHRAELLALPATTLVLLVVYRSAVAAVLPVLVGGLAALGTMVVLRLFTAWTEVSVYAWNIGVALGFALAVDYSLFLLTRYREELVDGTRRQEALRVALSTAGRAVVFSAVTVAAALATLLLFPHALLRSVAYGGITVVVLAALVNLVVLPACLAVLGDRLERADVFARWRRRPGSPGGARPPGRWGRCARAVMRRPLPVALAVTTGLLLVAAPFAGVRFGMFDDRVLPASSAVGNSTNVLREDFTAAGAVVGATTVVMPRFDVRARPAALEDYARRLADRPGVVRVDTATGSYRAGHPTGAAESAARFVSHQGVWLSVATRYEPYGPENRDLVRALRAVPAPAPALVGGPGARLADAQQALSERLPAVLLLVTGVLLLLVVLLTRRVVLAVKALLLNGLSLCATFGAMVHIFQEGHLAWLLGDFAVAGYTDVLMPVLVFCCAFGMSMDYEIFLLTRVCEEYERTGETEAAVCAGLDRTARLFTWAAATFAVVMAALASSELVVLKVFGVGLALAALLDATLVRGLLVPAVMALAGRANWWVPRPFAVRGGGPRGAEDGAGVRAAGSPGAPADPLGEPGAP</sequence>
<comment type="subcellular location">
    <subcellularLocation>
        <location evidence="1">Cell membrane</location>
        <topology evidence="1">Multi-pass membrane protein</topology>
    </subcellularLocation>
</comment>
<feature type="transmembrane region" description="Helical" evidence="8">
    <location>
        <begin position="709"/>
        <end position="734"/>
    </location>
</feature>
<feature type="transmembrane region" description="Helical" evidence="8">
    <location>
        <begin position="37"/>
        <end position="57"/>
    </location>
</feature>
<dbReference type="InterPro" id="IPR004869">
    <property type="entry name" value="MMPL_dom"/>
</dbReference>
<dbReference type="RefSeq" id="WP_315876221.1">
    <property type="nucleotide sequence ID" value="NZ_JAWCTQ010000003.1"/>
</dbReference>
<gene>
    <name evidence="10" type="ORF">RND61_03850</name>
</gene>
<feature type="domain" description="SSD" evidence="9">
    <location>
        <begin position="223"/>
        <end position="355"/>
    </location>
</feature>
<evidence type="ECO:0000256" key="2">
    <source>
        <dbReference type="ARBA" id="ARBA00010157"/>
    </source>
</evidence>
<reference evidence="10 11" key="1">
    <citation type="submission" date="2023-09" db="EMBL/GenBank/DDBJ databases">
        <title>Streptomyces sp. nov.: A antagonism against Alternaria gaisen Producing Streptochlin, Isolated from Tamarix root soil.</title>
        <authorList>
            <person name="Chen Y."/>
        </authorList>
    </citation>
    <scope>NUCLEOTIDE SEQUENCE [LARGE SCALE GENOMIC DNA]</scope>
    <source>
        <strain evidence="10 11">TRM76323</strain>
    </source>
</reference>
<dbReference type="Proteomes" id="UP001250181">
    <property type="component" value="Unassembled WGS sequence"/>
</dbReference>
<comment type="similarity">
    <text evidence="2">Belongs to the resistance-nodulation-cell division (RND) (TC 2.A.6) family. MmpL subfamily.</text>
</comment>
<dbReference type="PROSITE" id="PS50156">
    <property type="entry name" value="SSD"/>
    <property type="match status" value="1"/>
</dbReference>
<feature type="transmembrane region" description="Helical" evidence="8">
    <location>
        <begin position="397"/>
        <end position="417"/>
    </location>
</feature>
<evidence type="ECO:0000256" key="6">
    <source>
        <dbReference type="ARBA" id="ARBA00023136"/>
    </source>
</evidence>
<comment type="caution">
    <text evidence="10">The sequence shown here is derived from an EMBL/GenBank/DDBJ whole genome shotgun (WGS) entry which is preliminary data.</text>
</comment>
<feature type="transmembrane region" description="Helical" evidence="8">
    <location>
        <begin position="681"/>
        <end position="703"/>
    </location>
</feature>
<evidence type="ECO:0000256" key="8">
    <source>
        <dbReference type="SAM" id="Phobius"/>
    </source>
</evidence>
<feature type="transmembrane region" description="Helical" evidence="8">
    <location>
        <begin position="632"/>
        <end position="654"/>
    </location>
</feature>
<accession>A0ABU3QEM0</accession>
<dbReference type="EMBL" id="JAWCTQ010000003">
    <property type="protein sequence ID" value="MDT9681212.1"/>
    <property type="molecule type" value="Genomic_DNA"/>
</dbReference>
<evidence type="ECO:0000259" key="9">
    <source>
        <dbReference type="PROSITE" id="PS50156"/>
    </source>
</evidence>
<dbReference type="InterPro" id="IPR000731">
    <property type="entry name" value="SSD"/>
</dbReference>
<dbReference type="SUPFAM" id="SSF82866">
    <property type="entry name" value="Multidrug efflux transporter AcrB transmembrane domain"/>
    <property type="match status" value="2"/>
</dbReference>
<dbReference type="PANTHER" id="PTHR33406:SF11">
    <property type="entry name" value="MEMBRANE PROTEIN SCO6666-RELATED"/>
    <property type="match status" value="1"/>
</dbReference>
<keyword evidence="5 8" id="KW-1133">Transmembrane helix</keyword>
<evidence type="ECO:0000256" key="7">
    <source>
        <dbReference type="SAM" id="MobiDB-lite"/>
    </source>
</evidence>
<feature type="transmembrane region" description="Helical" evidence="8">
    <location>
        <begin position="256"/>
        <end position="280"/>
    </location>
</feature>
<dbReference type="InterPro" id="IPR050545">
    <property type="entry name" value="Mycobact_MmpL"/>
</dbReference>
<name>A0ABU3QEM0_9ACTN</name>
<protein>
    <submittedName>
        <fullName evidence="10">MMPL family transporter</fullName>
    </submittedName>
</protein>